<feature type="chain" id="PRO_5009578804" description="Peptidyl-prolyl cis-trans isomerase" evidence="7">
    <location>
        <begin position="38"/>
        <end position="319"/>
    </location>
</feature>
<evidence type="ECO:0000256" key="4">
    <source>
        <dbReference type="ARBA" id="ARBA00023235"/>
    </source>
</evidence>
<organism evidence="9 10">
    <name type="scientific">Hymenobacter lapidarius</name>
    <dbReference type="NCBI Taxonomy" id="1908237"/>
    <lineage>
        <taxon>Bacteria</taxon>
        <taxon>Pseudomonadati</taxon>
        <taxon>Bacteroidota</taxon>
        <taxon>Cytophagia</taxon>
        <taxon>Cytophagales</taxon>
        <taxon>Hymenobacteraceae</taxon>
        <taxon>Hymenobacter</taxon>
    </lineage>
</organism>
<feature type="domain" description="PPIase FKBP-type" evidence="8">
    <location>
        <begin position="95"/>
        <end position="185"/>
    </location>
</feature>
<evidence type="ECO:0000313" key="10">
    <source>
        <dbReference type="Proteomes" id="UP000176294"/>
    </source>
</evidence>
<evidence type="ECO:0000256" key="7">
    <source>
        <dbReference type="SAM" id="SignalP"/>
    </source>
</evidence>
<accession>A0A1G1T2M4</accession>
<dbReference type="SUPFAM" id="SSF54534">
    <property type="entry name" value="FKBP-like"/>
    <property type="match status" value="2"/>
</dbReference>
<dbReference type="GO" id="GO:0003755">
    <property type="term" value="F:peptidyl-prolyl cis-trans isomerase activity"/>
    <property type="evidence" value="ECO:0007669"/>
    <property type="project" value="UniProtKB-UniRule"/>
</dbReference>
<evidence type="ECO:0000256" key="2">
    <source>
        <dbReference type="ARBA" id="ARBA00006577"/>
    </source>
</evidence>
<dbReference type="EC" id="5.2.1.8" evidence="6"/>
<comment type="caution">
    <text evidence="9">The sequence shown here is derived from an EMBL/GenBank/DDBJ whole genome shotgun (WGS) entry which is preliminary data.</text>
</comment>
<dbReference type="PANTHER" id="PTHR43811:SF19">
    <property type="entry name" value="39 KDA FK506-BINDING NUCLEAR PROTEIN"/>
    <property type="match status" value="1"/>
</dbReference>
<dbReference type="EMBL" id="MDZB01000109">
    <property type="protein sequence ID" value="OGX85124.1"/>
    <property type="molecule type" value="Genomic_DNA"/>
</dbReference>
<dbReference type="Pfam" id="PF00254">
    <property type="entry name" value="FKBP_C"/>
    <property type="match status" value="2"/>
</dbReference>
<evidence type="ECO:0000256" key="6">
    <source>
        <dbReference type="RuleBase" id="RU003915"/>
    </source>
</evidence>
<comment type="similarity">
    <text evidence="2 6">Belongs to the FKBP-type PPIase family.</text>
</comment>
<dbReference type="PANTHER" id="PTHR43811">
    <property type="entry name" value="FKBP-TYPE PEPTIDYL-PROLYL CIS-TRANS ISOMERASE FKPA"/>
    <property type="match status" value="1"/>
</dbReference>
<dbReference type="AlphaFoldDB" id="A0A1G1T2M4"/>
<gene>
    <name evidence="9" type="ORF">BEN47_01970</name>
</gene>
<evidence type="ECO:0000259" key="8">
    <source>
        <dbReference type="PROSITE" id="PS50059"/>
    </source>
</evidence>
<evidence type="ECO:0000256" key="5">
    <source>
        <dbReference type="PROSITE-ProRule" id="PRU00277"/>
    </source>
</evidence>
<dbReference type="Gene3D" id="3.10.50.40">
    <property type="match status" value="2"/>
</dbReference>
<evidence type="ECO:0000256" key="3">
    <source>
        <dbReference type="ARBA" id="ARBA00023110"/>
    </source>
</evidence>
<protein>
    <recommendedName>
        <fullName evidence="6">Peptidyl-prolyl cis-trans isomerase</fullName>
        <ecNumber evidence="6">5.2.1.8</ecNumber>
    </recommendedName>
</protein>
<dbReference type="STRING" id="1908237.BEN47_01970"/>
<feature type="signal peptide" evidence="7">
    <location>
        <begin position="1"/>
        <end position="37"/>
    </location>
</feature>
<dbReference type="InterPro" id="IPR001179">
    <property type="entry name" value="PPIase_FKBP_dom"/>
</dbReference>
<evidence type="ECO:0000256" key="1">
    <source>
        <dbReference type="ARBA" id="ARBA00000971"/>
    </source>
</evidence>
<keyword evidence="3 5" id="KW-0697">Rotamase</keyword>
<name>A0A1G1T2M4_9BACT</name>
<keyword evidence="10" id="KW-1185">Reference proteome</keyword>
<comment type="catalytic activity">
    <reaction evidence="1 5 6">
        <text>[protein]-peptidylproline (omega=180) = [protein]-peptidylproline (omega=0)</text>
        <dbReference type="Rhea" id="RHEA:16237"/>
        <dbReference type="Rhea" id="RHEA-COMP:10747"/>
        <dbReference type="Rhea" id="RHEA-COMP:10748"/>
        <dbReference type="ChEBI" id="CHEBI:83833"/>
        <dbReference type="ChEBI" id="CHEBI:83834"/>
        <dbReference type="EC" id="5.2.1.8"/>
    </reaction>
</comment>
<proteinExistence type="inferred from homology"/>
<dbReference type="PROSITE" id="PS50059">
    <property type="entry name" value="FKBP_PPIASE"/>
    <property type="match status" value="2"/>
</dbReference>
<evidence type="ECO:0000313" key="9">
    <source>
        <dbReference type="EMBL" id="OGX85124.1"/>
    </source>
</evidence>
<keyword evidence="7" id="KW-0732">Signal</keyword>
<reference evidence="9 10" key="1">
    <citation type="submission" date="2016-08" db="EMBL/GenBank/DDBJ databases">
        <title>Hymenobacter coccineus sp. nov., Hymenobacter lapidarius sp. nov. and Hymenobacter glacialis sp. nov., isolated from Antarctic soil.</title>
        <authorList>
            <person name="Sedlacek I."/>
            <person name="Kralova S."/>
            <person name="Kyrova K."/>
            <person name="Maslanova I."/>
            <person name="Stankova E."/>
            <person name="Vrbovska V."/>
            <person name="Nemec M."/>
            <person name="Bartak M."/>
            <person name="Svec P."/>
            <person name="Busse H.-J."/>
            <person name="Pantucek R."/>
        </authorList>
    </citation>
    <scope>NUCLEOTIDE SEQUENCE [LARGE SCALE GENOMIC DNA]</scope>
    <source>
        <strain evidence="9 10">CCM 8643</strain>
    </source>
</reference>
<feature type="domain" description="PPIase FKBP-type" evidence="8">
    <location>
        <begin position="228"/>
        <end position="319"/>
    </location>
</feature>
<dbReference type="InterPro" id="IPR046357">
    <property type="entry name" value="PPIase_dom_sf"/>
</dbReference>
<sequence>MPFRAYFYNKNQNMKTPFYRVALRFLLLLSLTATGLAATSCKKDTPEAKDFSGIDDDIIKKYLADNNITDAVKQPNGIYFRSISKSATGAKITPGAYASVLYTGRLLDAAGTVFDASSKRNNVPINFIVGSNQLIRGFESGIALMNYGDKAEIYIPSALAYGSSSSGAIPANAVVRFEVEVVDYKVVDDALITKYLTDKSITTAQKQPSGLYFLPITTDPNGARPVAGSTVSVLYTGRLFDAAGTIFDASSRQNNVPLRFVIGSNQVIKGFEEGILLMRKGEKAEIIIPSGLAYGSTGAGNVIAPNSVIRFEVELVDVK</sequence>
<dbReference type="Proteomes" id="UP000176294">
    <property type="component" value="Unassembled WGS sequence"/>
</dbReference>
<keyword evidence="4 5" id="KW-0413">Isomerase</keyword>